<feature type="transmembrane region" description="Helical" evidence="7">
    <location>
        <begin position="164"/>
        <end position="182"/>
    </location>
</feature>
<dbReference type="Pfam" id="PF13347">
    <property type="entry name" value="MFS_2"/>
    <property type="match status" value="1"/>
</dbReference>
<dbReference type="GO" id="GO:0008506">
    <property type="term" value="F:sucrose:proton symporter activity"/>
    <property type="evidence" value="ECO:0007669"/>
    <property type="project" value="TreeGrafter"/>
</dbReference>
<dbReference type="OrthoDB" id="28755at2759"/>
<keyword evidence="5 7" id="KW-0472">Membrane</keyword>
<feature type="region of interest" description="Disordered" evidence="6">
    <location>
        <begin position="422"/>
        <end position="487"/>
    </location>
</feature>
<dbReference type="Gene3D" id="1.20.1250.20">
    <property type="entry name" value="MFS general substrate transporter like domains"/>
    <property type="match status" value="1"/>
</dbReference>
<evidence type="ECO:0000256" key="7">
    <source>
        <dbReference type="SAM" id="Phobius"/>
    </source>
</evidence>
<dbReference type="PANTHER" id="PTHR19432">
    <property type="entry name" value="SUGAR TRANSPORTER"/>
    <property type="match status" value="1"/>
</dbReference>
<sequence length="538" mass="58383">MSKWRGHPSVKGSSELVKMVLLCFSAIGITFTWGFEMTYCTPYLLNLGLSKSTTSLVWIAGPISGLIVQPIVGTIADQSTSKWGRRRPLMVVGSVITALHLFLLGFTKEIVGFFLPESEFSSRLTIWLAIYSIWVIDFAINASMSCSRSLVVDILPIHKQQAGAAWYSRLAAFGHLLSYGIGSVDLVTTLGTTFGGSQFKQLALISIFAVLATCAVTCWSVTEKRRCGDSDHLVHPPAPTSESEGNLLGALLVVDCEAFFLQAARLFRCWFPFNFYGTTWVGETYFRYDLTPEERKTRDPLSEIGRIGSSALVIYSLITFAGSFLLPLFVGSPDDSDFTHRPPRAIASFLNRIEAIKPDLLTAWILGHLGFSLSMSLAPFATSYKFATVLVASCGLPWAMTQWAPPTFLGIEVNRLSGESDTLPTTYQPVSGPHAASPHGALSPVHSQRPALSPLLPPGGDEASRNPSHTSSRSSASSSASAPPSSASGELSGIYFGILNIYTTIPQFLGAVMSGIVFSILEPKRAQTRWKATTRSLR</sequence>
<organism evidence="8 9">
    <name type="scientific">Parascedosporium putredinis</name>
    <dbReference type="NCBI Taxonomy" id="1442378"/>
    <lineage>
        <taxon>Eukaryota</taxon>
        <taxon>Fungi</taxon>
        <taxon>Dikarya</taxon>
        <taxon>Ascomycota</taxon>
        <taxon>Pezizomycotina</taxon>
        <taxon>Sordariomycetes</taxon>
        <taxon>Hypocreomycetidae</taxon>
        <taxon>Microascales</taxon>
        <taxon>Microascaceae</taxon>
        <taxon>Parascedosporium</taxon>
    </lineage>
</organism>
<dbReference type="InterPro" id="IPR036259">
    <property type="entry name" value="MFS_trans_sf"/>
</dbReference>
<keyword evidence="2" id="KW-0813">Transport</keyword>
<keyword evidence="9" id="KW-1185">Reference proteome</keyword>
<evidence type="ECO:0000256" key="5">
    <source>
        <dbReference type="ARBA" id="ARBA00023136"/>
    </source>
</evidence>
<dbReference type="PANTHER" id="PTHR19432:SF76">
    <property type="entry name" value="TRANSPORTER, PUTATIVE (EUROFUNG)-RELATED"/>
    <property type="match status" value="1"/>
</dbReference>
<evidence type="ECO:0000313" key="9">
    <source>
        <dbReference type="Proteomes" id="UP000838763"/>
    </source>
</evidence>
<evidence type="ECO:0000256" key="4">
    <source>
        <dbReference type="ARBA" id="ARBA00022989"/>
    </source>
</evidence>
<dbReference type="Proteomes" id="UP000838763">
    <property type="component" value="Unassembled WGS sequence"/>
</dbReference>
<evidence type="ECO:0000256" key="1">
    <source>
        <dbReference type="ARBA" id="ARBA00004141"/>
    </source>
</evidence>
<evidence type="ECO:0008006" key="10">
    <source>
        <dbReference type="Google" id="ProtNLM"/>
    </source>
</evidence>
<evidence type="ECO:0000256" key="6">
    <source>
        <dbReference type="SAM" id="MobiDB-lite"/>
    </source>
</evidence>
<dbReference type="GO" id="GO:0005886">
    <property type="term" value="C:plasma membrane"/>
    <property type="evidence" value="ECO:0007669"/>
    <property type="project" value="TreeGrafter"/>
</dbReference>
<evidence type="ECO:0000256" key="3">
    <source>
        <dbReference type="ARBA" id="ARBA00022692"/>
    </source>
</evidence>
<proteinExistence type="predicted"/>
<keyword evidence="4 7" id="KW-1133">Transmembrane helix</keyword>
<feature type="transmembrane region" description="Helical" evidence="7">
    <location>
        <begin position="361"/>
        <end position="380"/>
    </location>
</feature>
<dbReference type="AlphaFoldDB" id="A0A9P1MBE6"/>
<comment type="caution">
    <text evidence="8">The sequence shown here is derived from an EMBL/GenBank/DDBJ whole genome shotgun (WGS) entry which is preliminary data.</text>
</comment>
<feature type="transmembrane region" description="Helical" evidence="7">
    <location>
        <begin position="88"/>
        <end position="106"/>
    </location>
</feature>
<feature type="transmembrane region" description="Helical" evidence="7">
    <location>
        <begin position="16"/>
        <end position="35"/>
    </location>
</feature>
<feature type="transmembrane region" description="Helical" evidence="7">
    <location>
        <begin position="55"/>
        <end position="76"/>
    </location>
</feature>
<accession>A0A9P1MBE6</accession>
<protein>
    <recommendedName>
        <fullName evidence="10">Sucrose transporter</fullName>
    </recommendedName>
</protein>
<name>A0A9P1MBE6_9PEZI</name>
<feature type="transmembrane region" description="Helical" evidence="7">
    <location>
        <begin position="202"/>
        <end position="222"/>
    </location>
</feature>
<dbReference type="EMBL" id="CALLCH030000015">
    <property type="protein sequence ID" value="CAI4216745.1"/>
    <property type="molecule type" value="Genomic_DNA"/>
</dbReference>
<feature type="transmembrane region" description="Helical" evidence="7">
    <location>
        <begin position="387"/>
        <end position="404"/>
    </location>
</feature>
<gene>
    <name evidence="8" type="ORF">PPNO1_LOCUS6393</name>
</gene>
<feature type="compositionally biased region" description="Low complexity" evidence="6">
    <location>
        <begin position="465"/>
        <end position="487"/>
    </location>
</feature>
<evidence type="ECO:0000256" key="2">
    <source>
        <dbReference type="ARBA" id="ARBA00022448"/>
    </source>
</evidence>
<comment type="subcellular location">
    <subcellularLocation>
        <location evidence="1">Membrane</location>
        <topology evidence="1">Multi-pass membrane protein</topology>
    </subcellularLocation>
</comment>
<feature type="transmembrane region" description="Helical" evidence="7">
    <location>
        <begin position="126"/>
        <end position="144"/>
    </location>
</feature>
<dbReference type="SUPFAM" id="SSF103473">
    <property type="entry name" value="MFS general substrate transporter"/>
    <property type="match status" value="1"/>
</dbReference>
<keyword evidence="3 7" id="KW-0812">Transmembrane</keyword>
<evidence type="ECO:0000313" key="8">
    <source>
        <dbReference type="EMBL" id="CAI4216745.1"/>
    </source>
</evidence>
<reference evidence="8" key="1">
    <citation type="submission" date="2022-11" db="EMBL/GenBank/DDBJ databases">
        <authorList>
            <person name="Scott C."/>
            <person name="Bruce N."/>
        </authorList>
    </citation>
    <scope>NUCLEOTIDE SEQUENCE</scope>
</reference>
<feature type="transmembrane region" description="Helical" evidence="7">
    <location>
        <begin position="312"/>
        <end position="330"/>
    </location>
</feature>
<feature type="transmembrane region" description="Helical" evidence="7">
    <location>
        <begin position="494"/>
        <end position="521"/>
    </location>
</feature>